<keyword evidence="4 6" id="KW-1133">Transmembrane helix</keyword>
<dbReference type="GO" id="GO:0035673">
    <property type="term" value="F:oligopeptide transmembrane transporter activity"/>
    <property type="evidence" value="ECO:0007669"/>
    <property type="project" value="InterPro"/>
</dbReference>
<feature type="transmembrane region" description="Helical" evidence="6">
    <location>
        <begin position="34"/>
        <end position="54"/>
    </location>
</feature>
<comment type="caution">
    <text evidence="7">The sequence shown here is derived from an EMBL/GenBank/DDBJ whole genome shotgun (WGS) entry which is preliminary data.</text>
</comment>
<dbReference type="EMBL" id="VTPS01000007">
    <property type="protein sequence ID" value="TZE82294.1"/>
    <property type="molecule type" value="Genomic_DNA"/>
</dbReference>
<accession>A0A5D8QDP4</accession>
<evidence type="ECO:0000256" key="1">
    <source>
        <dbReference type="ARBA" id="ARBA00004141"/>
    </source>
</evidence>
<dbReference type="Proteomes" id="UP000322976">
    <property type="component" value="Unassembled WGS sequence"/>
</dbReference>
<feature type="transmembrane region" description="Helical" evidence="6">
    <location>
        <begin position="98"/>
        <end position="118"/>
    </location>
</feature>
<feature type="transmembrane region" description="Helical" evidence="6">
    <location>
        <begin position="340"/>
        <end position="358"/>
    </location>
</feature>
<protein>
    <submittedName>
        <fullName evidence="7">OPT family oligopeptide transporter</fullName>
    </submittedName>
</protein>
<evidence type="ECO:0000256" key="3">
    <source>
        <dbReference type="ARBA" id="ARBA00022692"/>
    </source>
</evidence>
<feature type="transmembrane region" description="Helical" evidence="6">
    <location>
        <begin position="452"/>
        <end position="471"/>
    </location>
</feature>
<evidence type="ECO:0000256" key="6">
    <source>
        <dbReference type="SAM" id="Phobius"/>
    </source>
</evidence>
<sequence length="552" mass="59416">MDLPDGRREFDASSLDPVIEKYLQEPQPRLFEPLTVIVTLIVSGLGSIIGLELIVRLGITANTSIIGALIAVLVSIIPARTFSGFKNIYRQNLIQTSISAATFGAGNALLLAMGTIWLMGYKESLMPMLFGAAFGMLVDITMMYWMFDTPAFPADEAWPPGIATSETILAAAEGGKRALLLIIGGIVGAVGQAFKIPMDVVGVAWIGNEWTLTMFGIGLLIRGYSKLLFGIDINALYIPHGIMIGAGIVALAQIMLIIRGKRLTQKVKEKAGYVTTRTPAHMLKSLKNGFILYLIGGLILAFVGGILSDMSLPMLIWWIVFAAISALVSELMVGISAMHAGWFPGFATALIFLVLGMLMGFPPLALGLLVGYTACTGPAFADMGYDLKTGWLLRGEARDVNIELFGRRQQYFAELMGGLVAIVVVIFSYTSYFSQDLFPPVDRVFAATIQAGAQPGVLQNLLIWAVVGAVIQFIGGAERQIGILFATGLLILNPNAGFGVLVAIVVRVILQRKYGNKVQSPMYILAAGFIAGSTLYSFFTSTLNLFTKRSSK</sequence>
<dbReference type="AlphaFoldDB" id="A0A5D8QDP4"/>
<keyword evidence="3 6" id="KW-0812">Transmembrane</keyword>
<feature type="transmembrane region" description="Helical" evidence="6">
    <location>
        <begin position="411"/>
        <end position="432"/>
    </location>
</feature>
<evidence type="ECO:0000313" key="8">
    <source>
        <dbReference type="Proteomes" id="UP000322976"/>
    </source>
</evidence>
<gene>
    <name evidence="7" type="ORF">FWJ32_05965</name>
</gene>
<evidence type="ECO:0000256" key="5">
    <source>
        <dbReference type="ARBA" id="ARBA00023136"/>
    </source>
</evidence>
<feature type="transmembrane region" description="Helical" evidence="6">
    <location>
        <begin position="290"/>
        <end position="308"/>
    </location>
</feature>
<keyword evidence="8" id="KW-1185">Reference proteome</keyword>
<feature type="transmembrane region" description="Helical" evidence="6">
    <location>
        <begin position="314"/>
        <end position="333"/>
    </location>
</feature>
<reference evidence="7 8" key="1">
    <citation type="submission" date="2019-08" db="EMBL/GenBank/DDBJ databases">
        <title>Calorimonas adulescens gen. nov., sp. nov., an anaerobic thermophilic bacterium from Sakhalin hot spring.</title>
        <authorList>
            <person name="Khomyakova M.A."/>
            <person name="Merkel A.Y."/>
            <person name="Novikov A."/>
            <person name="Bonch-Osmolovskaya E.A."/>
            <person name="Slobodkin A.I."/>
        </authorList>
    </citation>
    <scope>NUCLEOTIDE SEQUENCE [LARGE SCALE GENOMIC DNA]</scope>
    <source>
        <strain evidence="7 8">A05MB</strain>
    </source>
</reference>
<organism evidence="7 8">
    <name type="scientific">Calorimonas adulescens</name>
    <dbReference type="NCBI Taxonomy" id="2606906"/>
    <lineage>
        <taxon>Bacteria</taxon>
        <taxon>Bacillati</taxon>
        <taxon>Bacillota</taxon>
        <taxon>Clostridia</taxon>
        <taxon>Thermoanaerobacterales</taxon>
        <taxon>Thermoanaerobacteraceae</taxon>
        <taxon>Calorimonas</taxon>
    </lineage>
</organism>
<feature type="transmembrane region" description="Helical" evidence="6">
    <location>
        <begin position="522"/>
        <end position="546"/>
    </location>
</feature>
<dbReference type="InterPro" id="IPR004813">
    <property type="entry name" value="OPT"/>
</dbReference>
<keyword evidence="5 6" id="KW-0472">Membrane</keyword>
<evidence type="ECO:0000256" key="4">
    <source>
        <dbReference type="ARBA" id="ARBA00022989"/>
    </source>
</evidence>
<feature type="transmembrane region" description="Helical" evidence="6">
    <location>
        <begin position="125"/>
        <end position="147"/>
    </location>
</feature>
<evidence type="ECO:0000313" key="7">
    <source>
        <dbReference type="EMBL" id="TZE82294.1"/>
    </source>
</evidence>
<feature type="transmembrane region" description="Helical" evidence="6">
    <location>
        <begin position="61"/>
        <end position="78"/>
    </location>
</feature>
<feature type="transmembrane region" description="Helical" evidence="6">
    <location>
        <begin position="203"/>
        <end position="224"/>
    </location>
</feature>
<feature type="transmembrane region" description="Helical" evidence="6">
    <location>
        <begin position="483"/>
        <end position="510"/>
    </location>
</feature>
<dbReference type="Pfam" id="PF03169">
    <property type="entry name" value="OPT"/>
    <property type="match status" value="1"/>
</dbReference>
<keyword evidence="2" id="KW-0813">Transport</keyword>
<comment type="subcellular location">
    <subcellularLocation>
        <location evidence="1">Membrane</location>
        <topology evidence="1">Multi-pass membrane protein</topology>
    </subcellularLocation>
</comment>
<feature type="transmembrane region" description="Helical" evidence="6">
    <location>
        <begin position="236"/>
        <end position="258"/>
    </location>
</feature>
<evidence type="ECO:0000256" key="2">
    <source>
        <dbReference type="ARBA" id="ARBA00022448"/>
    </source>
</evidence>
<dbReference type="GO" id="GO:0016020">
    <property type="term" value="C:membrane"/>
    <property type="evidence" value="ECO:0007669"/>
    <property type="project" value="UniProtKB-SubCell"/>
</dbReference>
<name>A0A5D8QDP4_9THEO</name>
<dbReference type="RefSeq" id="WP_149545057.1">
    <property type="nucleotide sequence ID" value="NZ_VTPS01000007.1"/>
</dbReference>
<proteinExistence type="predicted"/>